<dbReference type="Proteomes" id="UP000504610">
    <property type="component" value="Chromosome 8"/>
</dbReference>
<sequence>MARSITRPRLLFTFKVEDKLFIFSATQPQNLGGGNCSIVATRYKDFPKHFPTETLDDLSRGLVCLHGPVIIRGRRTLIVCNLVTGEFIDLAKVKATDTKRSYIGYDPFNKQFKVLFLTSYGRQNRVLTLETGKPLRMRYTMECEHHAGEYGEVCIDGVLYYEAYFKESASHMIVCFDFSFEKFSFIETNREMENVSLFNYKGKLGAYFQDWHSKKLRLWVLDDAEKHEWSKSIYVLSHLYSEKIGHNSYIVGITSAGEIVFTLVGHLNPDFYLFFYNMERDTCTRVDIKGFEEFKHHNLHITTYLDYVENIMPL</sequence>
<organism evidence="2 3">
    <name type="scientific">Raphanus sativus</name>
    <name type="common">Radish</name>
    <name type="synonym">Raphanus raphanistrum var. sativus</name>
    <dbReference type="NCBI Taxonomy" id="3726"/>
    <lineage>
        <taxon>Eukaryota</taxon>
        <taxon>Viridiplantae</taxon>
        <taxon>Streptophyta</taxon>
        <taxon>Embryophyta</taxon>
        <taxon>Tracheophyta</taxon>
        <taxon>Spermatophyta</taxon>
        <taxon>Magnoliopsida</taxon>
        <taxon>eudicotyledons</taxon>
        <taxon>Gunneridae</taxon>
        <taxon>Pentapetalae</taxon>
        <taxon>rosids</taxon>
        <taxon>malvids</taxon>
        <taxon>Brassicales</taxon>
        <taxon>Brassicaceae</taxon>
        <taxon>Brassiceae</taxon>
        <taxon>Raphanus</taxon>
    </lineage>
</organism>
<reference evidence="2" key="1">
    <citation type="journal article" date="2019" name="Database">
        <title>The radish genome database (RadishGD): an integrated information resource for radish genomics.</title>
        <authorList>
            <person name="Yu H.J."/>
            <person name="Baek S."/>
            <person name="Lee Y.J."/>
            <person name="Cho A."/>
            <person name="Mun J.H."/>
        </authorList>
    </citation>
    <scope>NUCLEOTIDE SEQUENCE [LARGE SCALE GENOMIC DNA]</scope>
    <source>
        <strain evidence="2">cv. WK10039</strain>
    </source>
</reference>
<dbReference type="InterPro" id="IPR017451">
    <property type="entry name" value="F-box-assoc_interact_dom"/>
</dbReference>
<feature type="domain" description="F-box associated beta-propeller type 3" evidence="1">
    <location>
        <begin position="9"/>
        <end position="308"/>
    </location>
</feature>
<dbReference type="RefSeq" id="XP_018448889.1">
    <property type="nucleotide sequence ID" value="XM_018593387.2"/>
</dbReference>
<dbReference type="PANTHER" id="PTHR31111:SF65">
    <property type="entry name" value="F-BOX DOMAIN-CONTAINING PROTEIN"/>
    <property type="match status" value="1"/>
</dbReference>
<evidence type="ECO:0000313" key="2">
    <source>
        <dbReference type="Proteomes" id="UP000504610"/>
    </source>
</evidence>
<dbReference type="KEGG" id="rsz:108820445"/>
<evidence type="ECO:0000313" key="3">
    <source>
        <dbReference type="RefSeq" id="XP_018448889.1"/>
    </source>
</evidence>
<gene>
    <name evidence="3" type="primary">LOC108820445</name>
</gene>
<protein>
    <submittedName>
        <fullName evidence="3">F-box protein At1g53360</fullName>
    </submittedName>
</protein>
<name>A0A6J0KPC5_RAPSA</name>
<proteinExistence type="predicted"/>
<dbReference type="GeneID" id="108820445"/>
<keyword evidence="2" id="KW-1185">Reference proteome</keyword>
<reference evidence="3" key="2">
    <citation type="submission" date="2025-08" db="UniProtKB">
        <authorList>
            <consortium name="RefSeq"/>
        </authorList>
    </citation>
    <scope>IDENTIFICATION</scope>
    <source>
        <tissue evidence="3">Leaf</tissue>
    </source>
</reference>
<dbReference type="PANTHER" id="PTHR31111">
    <property type="entry name" value="BNAA05G37150D PROTEIN-RELATED"/>
    <property type="match status" value="1"/>
</dbReference>
<evidence type="ECO:0000259" key="1">
    <source>
        <dbReference type="Pfam" id="PF08268"/>
    </source>
</evidence>
<accession>A0A6J0KPC5</accession>
<dbReference type="NCBIfam" id="TIGR01640">
    <property type="entry name" value="F_box_assoc_1"/>
    <property type="match status" value="1"/>
</dbReference>
<dbReference type="Pfam" id="PF08268">
    <property type="entry name" value="FBA_3"/>
    <property type="match status" value="1"/>
</dbReference>
<dbReference type="InterPro" id="IPR013187">
    <property type="entry name" value="F-box-assoc_dom_typ3"/>
</dbReference>
<dbReference type="AlphaFoldDB" id="A0A6J0KPC5"/>
<dbReference type="OrthoDB" id="1103361at2759"/>